<feature type="DNA-binding region" description="H-T-H motif" evidence="4">
    <location>
        <begin position="49"/>
        <end position="68"/>
    </location>
</feature>
<dbReference type="PANTHER" id="PTHR30055:SF234">
    <property type="entry name" value="HTH-TYPE TRANSCRIPTIONAL REGULATOR BETI"/>
    <property type="match status" value="1"/>
</dbReference>
<dbReference type="Proteomes" id="UP000481360">
    <property type="component" value="Unassembled WGS sequence"/>
</dbReference>
<name>A0A7C9VX07_9PSEU</name>
<dbReference type="GO" id="GO:0003700">
    <property type="term" value="F:DNA-binding transcription factor activity"/>
    <property type="evidence" value="ECO:0007669"/>
    <property type="project" value="TreeGrafter"/>
</dbReference>
<feature type="domain" description="HTH tetR-type" evidence="5">
    <location>
        <begin position="24"/>
        <end position="86"/>
    </location>
</feature>
<evidence type="ECO:0000256" key="2">
    <source>
        <dbReference type="ARBA" id="ARBA00023125"/>
    </source>
</evidence>
<dbReference type="InterPro" id="IPR009057">
    <property type="entry name" value="Homeodomain-like_sf"/>
</dbReference>
<evidence type="ECO:0000313" key="7">
    <source>
        <dbReference type="Proteomes" id="UP000481360"/>
    </source>
</evidence>
<keyword evidence="7" id="KW-1185">Reference proteome</keyword>
<dbReference type="Gene3D" id="1.10.357.10">
    <property type="entry name" value="Tetracycline Repressor, domain 2"/>
    <property type="match status" value="1"/>
</dbReference>
<evidence type="ECO:0000313" key="6">
    <source>
        <dbReference type="EMBL" id="NGY65232.1"/>
    </source>
</evidence>
<evidence type="ECO:0000259" key="5">
    <source>
        <dbReference type="PROSITE" id="PS50977"/>
    </source>
</evidence>
<dbReference type="InterPro" id="IPR050109">
    <property type="entry name" value="HTH-type_TetR-like_transc_reg"/>
</dbReference>
<dbReference type="PROSITE" id="PS50977">
    <property type="entry name" value="HTH_TETR_2"/>
    <property type="match status" value="1"/>
</dbReference>
<dbReference type="InterPro" id="IPR001647">
    <property type="entry name" value="HTH_TetR"/>
</dbReference>
<dbReference type="Gene3D" id="1.10.10.60">
    <property type="entry name" value="Homeodomain-like"/>
    <property type="match status" value="1"/>
</dbReference>
<protein>
    <submittedName>
        <fullName evidence="6">TetR/AcrR family transcriptional regulator</fullName>
    </submittedName>
</protein>
<sequence length="216" mass="23531">MHIARRSLTSSCSVSFLRIAPVSVPTRARILDAAWDLFLRQGFAGTTVTQIEAAAGLSAGSGSFYRHFRSKEELLQAVVDREVDRINAERQINPGPEEIGGDVRIALALEFERRLNNLRRLHPLMKLVARERDHLGASVDHLGELLVTRNVDIRSQRLAGWMAAGAIPTRDAEALAAVVTFALTGYHLSVGFFGHPPAGVSDESLITTLVDLVTGV</sequence>
<organism evidence="6 7">
    <name type="scientific">Lentzea alba</name>
    <dbReference type="NCBI Taxonomy" id="2714351"/>
    <lineage>
        <taxon>Bacteria</taxon>
        <taxon>Bacillati</taxon>
        <taxon>Actinomycetota</taxon>
        <taxon>Actinomycetes</taxon>
        <taxon>Pseudonocardiales</taxon>
        <taxon>Pseudonocardiaceae</taxon>
        <taxon>Lentzea</taxon>
    </lineage>
</organism>
<dbReference type="PANTHER" id="PTHR30055">
    <property type="entry name" value="HTH-TYPE TRANSCRIPTIONAL REGULATOR RUTR"/>
    <property type="match status" value="1"/>
</dbReference>
<keyword evidence="2 4" id="KW-0238">DNA-binding</keyword>
<evidence type="ECO:0000256" key="4">
    <source>
        <dbReference type="PROSITE-ProRule" id="PRU00335"/>
    </source>
</evidence>
<gene>
    <name evidence="6" type="ORF">G7043_40685</name>
</gene>
<proteinExistence type="predicted"/>
<accession>A0A7C9VX07</accession>
<keyword evidence="1" id="KW-0805">Transcription regulation</keyword>
<dbReference type="GO" id="GO:0000976">
    <property type="term" value="F:transcription cis-regulatory region binding"/>
    <property type="evidence" value="ECO:0007669"/>
    <property type="project" value="TreeGrafter"/>
</dbReference>
<keyword evidence="3" id="KW-0804">Transcription</keyword>
<reference evidence="6 7" key="1">
    <citation type="submission" date="2020-03" db="EMBL/GenBank/DDBJ databases">
        <title>Isolation and identification of active actinomycetes.</title>
        <authorList>
            <person name="Sun X."/>
        </authorList>
    </citation>
    <scope>NUCLEOTIDE SEQUENCE [LARGE SCALE GENOMIC DNA]</scope>
    <source>
        <strain evidence="6 7">NEAU-D13</strain>
    </source>
</reference>
<dbReference type="SUPFAM" id="SSF46689">
    <property type="entry name" value="Homeodomain-like"/>
    <property type="match status" value="1"/>
</dbReference>
<evidence type="ECO:0000256" key="1">
    <source>
        <dbReference type="ARBA" id="ARBA00023015"/>
    </source>
</evidence>
<dbReference type="EMBL" id="JAAMPJ010000015">
    <property type="protein sequence ID" value="NGY65232.1"/>
    <property type="molecule type" value="Genomic_DNA"/>
</dbReference>
<dbReference type="AlphaFoldDB" id="A0A7C9VX07"/>
<dbReference type="Pfam" id="PF00440">
    <property type="entry name" value="TetR_N"/>
    <property type="match status" value="1"/>
</dbReference>
<comment type="caution">
    <text evidence="6">The sequence shown here is derived from an EMBL/GenBank/DDBJ whole genome shotgun (WGS) entry which is preliminary data.</text>
</comment>
<evidence type="ECO:0000256" key="3">
    <source>
        <dbReference type="ARBA" id="ARBA00023163"/>
    </source>
</evidence>